<accession>A0A6C0I0G6</accession>
<dbReference type="InterPro" id="IPR003615">
    <property type="entry name" value="HNH_nuc"/>
</dbReference>
<dbReference type="SMART" id="SM00507">
    <property type="entry name" value="HNHc"/>
    <property type="match status" value="1"/>
</dbReference>
<evidence type="ECO:0000259" key="1">
    <source>
        <dbReference type="SMART" id="SM00507"/>
    </source>
</evidence>
<name>A0A6C0I0G6_9ZZZZ</name>
<proteinExistence type="predicted"/>
<dbReference type="EMBL" id="MN740065">
    <property type="protein sequence ID" value="QHT86269.1"/>
    <property type="molecule type" value="Genomic_DNA"/>
</dbReference>
<dbReference type="InterPro" id="IPR007979">
    <property type="entry name" value="NlaIII/ICEA1"/>
</dbReference>
<sequence>MAHNVNVINIVIELTDNFTKILSKNELQRHPKLKLSGNGTGDRWANKKFNYTVIYSTGITRTYSENTENDYINDTLLNAFLENYRSVRNSGSISSIGNSSGIIGIFVHSVKQNIETRNIRANIKKEIKSRMCAMCDSYKEVECDHKNDLYNDKRVLILEEQSEEDFQPLCRRCNLQKRQHCIKEKETNKLYSGKQSQRYRSCTFEFPWEKKNFDINDPDCKKDTFWYDILEFDRKVHLYSIYWPIIKKIKCRKKGRGIKVQYLLDVL</sequence>
<organism evidence="2">
    <name type="scientific">viral metagenome</name>
    <dbReference type="NCBI Taxonomy" id="1070528"/>
    <lineage>
        <taxon>unclassified sequences</taxon>
        <taxon>metagenomes</taxon>
        <taxon>organismal metagenomes</taxon>
    </lineage>
</organism>
<dbReference type="AlphaFoldDB" id="A0A6C0I0G6"/>
<evidence type="ECO:0000313" key="2">
    <source>
        <dbReference type="EMBL" id="QHT86269.1"/>
    </source>
</evidence>
<dbReference type="Pfam" id="PF05315">
    <property type="entry name" value="ICEA"/>
    <property type="match status" value="1"/>
</dbReference>
<reference evidence="2" key="1">
    <citation type="journal article" date="2020" name="Nature">
        <title>Giant virus diversity and host interactions through global metagenomics.</title>
        <authorList>
            <person name="Schulz F."/>
            <person name="Roux S."/>
            <person name="Paez-Espino D."/>
            <person name="Jungbluth S."/>
            <person name="Walsh D.A."/>
            <person name="Denef V.J."/>
            <person name="McMahon K.D."/>
            <person name="Konstantinidis K.T."/>
            <person name="Eloe-Fadrosh E.A."/>
            <person name="Kyrpides N.C."/>
            <person name="Woyke T."/>
        </authorList>
    </citation>
    <scope>NUCLEOTIDE SEQUENCE</scope>
    <source>
        <strain evidence="2">GVMAG-M-3300023184-186</strain>
    </source>
</reference>
<protein>
    <recommendedName>
        <fullName evidence="1">HNH nuclease domain-containing protein</fullName>
    </recommendedName>
</protein>
<feature type="domain" description="HNH nuclease" evidence="1">
    <location>
        <begin position="122"/>
        <end position="175"/>
    </location>
</feature>